<dbReference type="Proteomes" id="UP000285430">
    <property type="component" value="Unassembled WGS sequence"/>
</dbReference>
<comment type="caution">
    <text evidence="1">The sequence shown here is derived from an EMBL/GenBank/DDBJ whole genome shotgun (WGS) entry which is preliminary data.</text>
</comment>
<organism evidence="1 2">
    <name type="scientific">Aphanomyces astaci</name>
    <name type="common">Crayfish plague agent</name>
    <dbReference type="NCBI Taxonomy" id="112090"/>
    <lineage>
        <taxon>Eukaryota</taxon>
        <taxon>Sar</taxon>
        <taxon>Stramenopiles</taxon>
        <taxon>Oomycota</taxon>
        <taxon>Saprolegniomycetes</taxon>
        <taxon>Saprolegniales</taxon>
        <taxon>Verrucalvaceae</taxon>
        <taxon>Aphanomyces</taxon>
    </lineage>
</organism>
<dbReference type="AlphaFoldDB" id="A0A3R7CN77"/>
<reference evidence="1 2" key="1">
    <citation type="submission" date="2018-08" db="EMBL/GenBank/DDBJ databases">
        <title>Aphanomyces genome sequencing and annotation.</title>
        <authorList>
            <person name="Minardi D."/>
            <person name="Oidtmann B."/>
            <person name="Van Der Giezen M."/>
            <person name="Studholme D.J."/>
        </authorList>
    </citation>
    <scope>NUCLEOTIDE SEQUENCE [LARGE SCALE GENOMIC DNA]</scope>
    <source>
        <strain evidence="1 2">Da</strain>
    </source>
</reference>
<gene>
    <name evidence="1" type="ORF">DYB37_012207</name>
</gene>
<dbReference type="EMBL" id="QUTH01001217">
    <property type="protein sequence ID" value="RHZ31339.1"/>
    <property type="molecule type" value="Genomic_DNA"/>
</dbReference>
<accession>A0A3R7CN77</accession>
<name>A0A3R7CN77_APHAT</name>
<protein>
    <recommendedName>
        <fullName evidence="3">HTH psq-type domain-containing protein</fullName>
    </recommendedName>
</protein>
<proteinExistence type="predicted"/>
<evidence type="ECO:0008006" key="3">
    <source>
        <dbReference type="Google" id="ProtNLM"/>
    </source>
</evidence>
<evidence type="ECO:0000313" key="1">
    <source>
        <dbReference type="EMBL" id="RHZ31339.1"/>
    </source>
</evidence>
<sequence length="108" mass="12016">MQASILHRRVQKGYSLGDRIKLLRAYENSPLSACAICAIEGIAGSTWQTWLTKKAKYMYLATGSDDRGLLKPPCTQFRLQLAHDTNIQLLGVGVMGQLKAKLRLGIHF</sequence>
<evidence type="ECO:0000313" key="2">
    <source>
        <dbReference type="Proteomes" id="UP000285430"/>
    </source>
</evidence>